<reference evidence="1 2" key="1">
    <citation type="submission" date="2021-01" db="EMBL/GenBank/DDBJ databases">
        <title>Genomic Encyclopedia of Type Strains, Phase IV (KMG-IV): sequencing the most valuable type-strain genomes for metagenomic binning, comparative biology and taxonomic classification.</title>
        <authorList>
            <person name="Goeker M."/>
        </authorList>
    </citation>
    <scope>NUCLEOTIDE SEQUENCE [LARGE SCALE GENOMIC DNA]</scope>
    <source>
        <strain evidence="1 2">DSM 24834</strain>
    </source>
</reference>
<evidence type="ECO:0000313" key="2">
    <source>
        <dbReference type="Proteomes" id="UP001646157"/>
    </source>
</evidence>
<gene>
    <name evidence="1" type="ORF">JOC86_002369</name>
</gene>
<organism evidence="1 2">
    <name type="scientific">Rossellomorea pakistanensis</name>
    <dbReference type="NCBI Taxonomy" id="992288"/>
    <lineage>
        <taxon>Bacteria</taxon>
        <taxon>Bacillati</taxon>
        <taxon>Bacillota</taxon>
        <taxon>Bacilli</taxon>
        <taxon>Bacillales</taxon>
        <taxon>Bacillaceae</taxon>
        <taxon>Rossellomorea</taxon>
    </lineage>
</organism>
<name>A0ABS2ND82_9BACI</name>
<evidence type="ECO:0000313" key="1">
    <source>
        <dbReference type="EMBL" id="MBM7585827.1"/>
    </source>
</evidence>
<dbReference type="EMBL" id="JAFBDZ010000002">
    <property type="protein sequence ID" value="MBM7585827.1"/>
    <property type="molecule type" value="Genomic_DNA"/>
</dbReference>
<dbReference type="Proteomes" id="UP001646157">
    <property type="component" value="Unassembled WGS sequence"/>
</dbReference>
<keyword evidence="2" id="KW-1185">Reference proteome</keyword>
<dbReference type="RefSeq" id="WP_205172549.1">
    <property type="nucleotide sequence ID" value="NZ_JAFBDZ010000002.1"/>
</dbReference>
<protein>
    <submittedName>
        <fullName evidence="1">Uncharacterized protein</fullName>
    </submittedName>
</protein>
<proteinExistence type="predicted"/>
<comment type="caution">
    <text evidence="1">The sequence shown here is derived from an EMBL/GenBank/DDBJ whole genome shotgun (WGS) entry which is preliminary data.</text>
</comment>
<accession>A0ABS2ND82</accession>
<sequence>MSKVTVWYMTEEERLAYIEKHPIRPTKKPKRIDEADFHKKDFTWRGEKGAEARWGNRDSI</sequence>